<dbReference type="InterPro" id="IPR011037">
    <property type="entry name" value="Pyrv_Knase-like_insert_dom_sf"/>
</dbReference>
<dbReference type="SUPFAM" id="SSF141673">
    <property type="entry name" value="MOSC N-terminal domain-like"/>
    <property type="match status" value="1"/>
</dbReference>
<organism evidence="2 3">
    <name type="scientific">Plantactinospora siamensis</name>
    <dbReference type="NCBI Taxonomy" id="555372"/>
    <lineage>
        <taxon>Bacteria</taxon>
        <taxon>Bacillati</taxon>
        <taxon>Actinomycetota</taxon>
        <taxon>Actinomycetes</taxon>
        <taxon>Micromonosporales</taxon>
        <taxon>Micromonosporaceae</taxon>
        <taxon>Plantactinospora</taxon>
    </lineage>
</organism>
<proteinExistence type="predicted"/>
<name>A0ABV6NTM8_9ACTN</name>
<dbReference type="SUPFAM" id="SSF50800">
    <property type="entry name" value="PK beta-barrel domain-like"/>
    <property type="match status" value="1"/>
</dbReference>
<dbReference type="Proteomes" id="UP001589894">
    <property type="component" value="Unassembled WGS sequence"/>
</dbReference>
<feature type="domain" description="MOSC" evidence="1">
    <location>
        <begin position="120"/>
        <end position="279"/>
    </location>
</feature>
<protein>
    <submittedName>
        <fullName evidence="2">MOSC domain-containing protein</fullName>
    </submittedName>
</protein>
<dbReference type="InterPro" id="IPR005303">
    <property type="entry name" value="MOCOS_middle"/>
</dbReference>
<evidence type="ECO:0000313" key="2">
    <source>
        <dbReference type="EMBL" id="MFC0564125.1"/>
    </source>
</evidence>
<dbReference type="InterPro" id="IPR005302">
    <property type="entry name" value="MoCF_Sase_C"/>
</dbReference>
<dbReference type="PROSITE" id="PS51340">
    <property type="entry name" value="MOSC"/>
    <property type="match status" value="1"/>
</dbReference>
<dbReference type="Pfam" id="PF03476">
    <property type="entry name" value="MOSC_N"/>
    <property type="match status" value="1"/>
</dbReference>
<comment type="caution">
    <text evidence="2">The sequence shown here is derived from an EMBL/GenBank/DDBJ whole genome shotgun (WGS) entry which is preliminary data.</text>
</comment>
<sequence length="287" mass="30739">MDVVLNAIHTYPVKGGHRLDRDTAPVRPWGLAGDRRWMLVDADGVGVTQRDAPALVTLRAEAHAGGLLLRAEGRSDLDVAEPVGAEPLPVRVFNSRLPVPAQPAGGDADRWLGELLGRPVRLVWLGRPARHVPAEELPVDPGDRVNFADEYPVLLANPASLAALNGWLREAGSPEGPLPMERFRPNLVVAGAPPWAEDGWVGRRLRIGAVVFRVAGGCDRCMVTTIDQETGVRGKEPLRVLAAHRQRNQKLLFGVHLIPEPAAGDLVGSVAVGDPVLPEPSPHGTPS</sequence>
<keyword evidence="3" id="KW-1185">Reference proteome</keyword>
<dbReference type="PANTHER" id="PTHR14237:SF19">
    <property type="entry name" value="MITOCHONDRIAL AMIDOXIME REDUCING COMPONENT 1"/>
    <property type="match status" value="1"/>
</dbReference>
<dbReference type="EMBL" id="JBHLUE010000004">
    <property type="protein sequence ID" value="MFC0564125.1"/>
    <property type="molecule type" value="Genomic_DNA"/>
</dbReference>
<evidence type="ECO:0000313" key="3">
    <source>
        <dbReference type="Proteomes" id="UP001589894"/>
    </source>
</evidence>
<reference evidence="2 3" key="1">
    <citation type="submission" date="2024-09" db="EMBL/GenBank/DDBJ databases">
        <authorList>
            <person name="Sun Q."/>
            <person name="Mori K."/>
        </authorList>
    </citation>
    <scope>NUCLEOTIDE SEQUENCE [LARGE SCALE GENOMIC DNA]</scope>
    <source>
        <strain evidence="2 3">TBRC 2205</strain>
    </source>
</reference>
<dbReference type="RefSeq" id="WP_377337065.1">
    <property type="nucleotide sequence ID" value="NZ_JBHLUE010000004.1"/>
</dbReference>
<gene>
    <name evidence="2" type="ORF">ACFFHU_08105</name>
</gene>
<evidence type="ECO:0000259" key="1">
    <source>
        <dbReference type="PROSITE" id="PS51340"/>
    </source>
</evidence>
<dbReference type="Pfam" id="PF03473">
    <property type="entry name" value="MOSC"/>
    <property type="match status" value="1"/>
</dbReference>
<accession>A0ABV6NTM8</accession>
<dbReference type="PANTHER" id="PTHR14237">
    <property type="entry name" value="MOLYBDOPTERIN COFACTOR SULFURASE MOSC"/>
    <property type="match status" value="1"/>
</dbReference>